<protein>
    <submittedName>
        <fullName evidence="1">Uncharacterized protein</fullName>
    </submittedName>
</protein>
<organism evidence="1 2">
    <name type="scientific">Taenia crassiceps</name>
    <dbReference type="NCBI Taxonomy" id="6207"/>
    <lineage>
        <taxon>Eukaryota</taxon>
        <taxon>Metazoa</taxon>
        <taxon>Spiralia</taxon>
        <taxon>Lophotrochozoa</taxon>
        <taxon>Platyhelminthes</taxon>
        <taxon>Cestoda</taxon>
        <taxon>Eucestoda</taxon>
        <taxon>Cyclophyllidea</taxon>
        <taxon>Taeniidae</taxon>
        <taxon>Taenia</taxon>
    </lineage>
</organism>
<evidence type="ECO:0000313" key="1">
    <source>
        <dbReference type="EMBL" id="KAL5111683.1"/>
    </source>
</evidence>
<gene>
    <name evidence="1" type="ORF">TcWFU_003018</name>
</gene>
<keyword evidence="2" id="KW-1185">Reference proteome</keyword>
<dbReference type="EMBL" id="JAKROA010000001">
    <property type="protein sequence ID" value="KAL5111683.1"/>
    <property type="molecule type" value="Genomic_DNA"/>
</dbReference>
<comment type="caution">
    <text evidence="1">The sequence shown here is derived from an EMBL/GenBank/DDBJ whole genome shotgun (WGS) entry which is preliminary data.</text>
</comment>
<sequence length="98" mass="10858">MMGVIDEHSDDGTNSSKTIVLCLQTISSMRCLLSSRLSHPHGFDCRAAIRHHLPHLPKSASSDLIADLRLAISYLMTFYNKPKRVCETTTLKSSLKTG</sequence>
<reference evidence="1 2" key="1">
    <citation type="journal article" date="2022" name="Front. Cell. Infect. Microbiol.">
        <title>The Genomes of Two Strains of Taenia crassiceps the Animal Model for the Study of Human Cysticercosis.</title>
        <authorList>
            <person name="Bobes R.J."/>
            <person name="Estrada K."/>
            <person name="Rios-Valencia D.G."/>
            <person name="Calderon-Gallegos A."/>
            <person name="de la Torre P."/>
            <person name="Carrero J.C."/>
            <person name="Sanchez-Flores A."/>
            <person name="Laclette J.P."/>
        </authorList>
    </citation>
    <scope>NUCLEOTIDE SEQUENCE [LARGE SCALE GENOMIC DNA]</scope>
    <source>
        <strain evidence="1">WFUcys</strain>
    </source>
</reference>
<name>A0ABR4QRG1_9CEST</name>
<evidence type="ECO:0000313" key="2">
    <source>
        <dbReference type="Proteomes" id="UP001651158"/>
    </source>
</evidence>
<dbReference type="Proteomes" id="UP001651158">
    <property type="component" value="Unassembled WGS sequence"/>
</dbReference>
<proteinExistence type="predicted"/>
<accession>A0ABR4QRG1</accession>